<feature type="region of interest" description="Disordered" evidence="1">
    <location>
        <begin position="354"/>
        <end position="387"/>
    </location>
</feature>
<dbReference type="RefSeq" id="XP_051365608.1">
    <property type="nucleotide sequence ID" value="XM_051502414.1"/>
</dbReference>
<feature type="compositionally biased region" description="Polar residues" evidence="1">
    <location>
        <begin position="123"/>
        <end position="136"/>
    </location>
</feature>
<name>A0A9P9Y757_9HYPO</name>
<feature type="compositionally biased region" description="Acidic residues" evidence="1">
    <location>
        <begin position="156"/>
        <end position="172"/>
    </location>
</feature>
<keyword evidence="2" id="KW-0472">Membrane</keyword>
<feature type="compositionally biased region" description="Low complexity" evidence="1">
    <location>
        <begin position="139"/>
        <end position="155"/>
    </location>
</feature>
<gene>
    <name evidence="3" type="ORF">J7T54_007845</name>
</gene>
<dbReference type="EMBL" id="JAGIXG020000003">
    <property type="protein sequence ID" value="KAI6784752.1"/>
    <property type="molecule type" value="Genomic_DNA"/>
</dbReference>
<feature type="compositionally biased region" description="Polar residues" evidence="1">
    <location>
        <begin position="207"/>
        <end position="220"/>
    </location>
</feature>
<dbReference type="AlphaFoldDB" id="A0A9P9Y757"/>
<dbReference type="OrthoDB" id="5411141at2759"/>
<accession>A0A9P9Y757</accession>
<comment type="caution">
    <text evidence="3">The sequence shown here is derived from an EMBL/GenBank/DDBJ whole genome shotgun (WGS) entry which is preliminary data.</text>
</comment>
<evidence type="ECO:0000256" key="1">
    <source>
        <dbReference type="SAM" id="MobiDB-lite"/>
    </source>
</evidence>
<reference evidence="3" key="2">
    <citation type="submission" date="2022-07" db="EMBL/GenBank/DDBJ databases">
        <authorList>
            <person name="Goncalves M.F.M."/>
            <person name="Hilario S."/>
            <person name="Van De Peer Y."/>
            <person name="Esteves A.C."/>
            <person name="Alves A."/>
        </authorList>
    </citation>
    <scope>NUCLEOTIDE SEQUENCE</scope>
    <source>
        <strain evidence="3">MUM 19.33</strain>
    </source>
</reference>
<evidence type="ECO:0000256" key="2">
    <source>
        <dbReference type="SAM" id="Phobius"/>
    </source>
</evidence>
<feature type="transmembrane region" description="Helical" evidence="2">
    <location>
        <begin position="236"/>
        <end position="261"/>
    </location>
</feature>
<feature type="region of interest" description="Disordered" evidence="1">
    <location>
        <begin position="1"/>
        <end position="98"/>
    </location>
</feature>
<keyword evidence="2" id="KW-0812">Transmembrane</keyword>
<feature type="region of interest" description="Disordered" evidence="1">
    <location>
        <begin position="123"/>
        <end position="228"/>
    </location>
</feature>
<organism evidence="3 4">
    <name type="scientific">Emericellopsis cladophorae</name>
    <dbReference type="NCBI Taxonomy" id="2686198"/>
    <lineage>
        <taxon>Eukaryota</taxon>
        <taxon>Fungi</taxon>
        <taxon>Dikarya</taxon>
        <taxon>Ascomycota</taxon>
        <taxon>Pezizomycotina</taxon>
        <taxon>Sordariomycetes</taxon>
        <taxon>Hypocreomycetidae</taxon>
        <taxon>Hypocreales</taxon>
        <taxon>Bionectriaceae</taxon>
        <taxon>Emericellopsis</taxon>
    </lineage>
</organism>
<feature type="compositionally biased region" description="Polar residues" evidence="1">
    <location>
        <begin position="367"/>
        <end position="377"/>
    </location>
</feature>
<dbReference type="GeneID" id="75834318"/>
<protein>
    <submittedName>
        <fullName evidence="3">Uncharacterized protein</fullName>
    </submittedName>
</protein>
<dbReference type="Proteomes" id="UP001055219">
    <property type="component" value="Unassembled WGS sequence"/>
</dbReference>
<keyword evidence="4" id="KW-1185">Reference proteome</keyword>
<reference evidence="3" key="1">
    <citation type="journal article" date="2021" name="J Fungi (Basel)">
        <title>Genomic and Metabolomic Analyses of the Marine Fungus Emericellopsis cladophorae: Insights into Saltwater Adaptability Mechanisms and Its Biosynthetic Potential.</title>
        <authorList>
            <person name="Goncalves M.F.M."/>
            <person name="Hilario S."/>
            <person name="Van de Peer Y."/>
            <person name="Esteves A.C."/>
            <person name="Alves A."/>
        </authorList>
    </citation>
    <scope>NUCLEOTIDE SEQUENCE</scope>
    <source>
        <strain evidence="3">MUM 19.33</strain>
    </source>
</reference>
<keyword evidence="2" id="KW-1133">Transmembrane helix</keyword>
<feature type="compositionally biased region" description="Polar residues" evidence="1">
    <location>
        <begin position="64"/>
        <end position="84"/>
    </location>
</feature>
<sequence length="478" mass="51806">MVPDLQAYRRRRLASGKGATNVEIPEWTMGDDDFGHENSAPPRRRRKRRSKIPQSIFVDEDASRPTNVEVTASVSGSTWPSGLPSNDAELPPDGTVMPTATSSLMDFINAPPFVTISVPSTTGSITERTSIPTFTPNADADSNGDSLSDSGIDSSTDSEDEDDGESSDSGSEDDSRPSLSPRPPHSGSSEGIRLDPPPSKSLPSGPETESTSGPNPNASAEASREAEIQHHQDTRMALIVVGCIAGVVCLGVGLWFLARYIRRRQDAGKSRGPASRRYQPPALLRRVPFLEKRYADRTWLNVDEPEKTAPPIGEKELLAYLPDKPPAVQADIRVTSATLETYAAPSTTPSHAAFGYTASNPQPPYSPTESSLSSAYGNGTFIPPTPLHPPPRRVPEADGDEMFPPPLPVVPRSRDTIYTQYSQASSVPRFRTVSMWVRHQTKRVARDPVPEQGYGLMMPDEEAPRRVVVAPQGLGYSQ</sequence>
<proteinExistence type="predicted"/>
<evidence type="ECO:0000313" key="3">
    <source>
        <dbReference type="EMBL" id="KAI6784752.1"/>
    </source>
</evidence>
<evidence type="ECO:0000313" key="4">
    <source>
        <dbReference type="Proteomes" id="UP001055219"/>
    </source>
</evidence>
<feature type="compositionally biased region" description="Basic residues" evidence="1">
    <location>
        <begin position="42"/>
        <end position="51"/>
    </location>
</feature>